<evidence type="ECO:0000256" key="2">
    <source>
        <dbReference type="ARBA" id="ARBA00037728"/>
    </source>
</evidence>
<dbReference type="PANTHER" id="PTHR21666:SF263">
    <property type="entry name" value="MUREIN HYDROLASE ACTIVATOR NLPD"/>
    <property type="match status" value="1"/>
</dbReference>
<evidence type="ECO:0000259" key="5">
    <source>
        <dbReference type="PROSITE" id="PS51782"/>
    </source>
</evidence>
<dbReference type="EMBL" id="AP028961">
    <property type="protein sequence ID" value="BET44780.1"/>
    <property type="molecule type" value="Genomic_DNA"/>
</dbReference>
<dbReference type="GO" id="GO:0005886">
    <property type="term" value="C:plasma membrane"/>
    <property type="evidence" value="ECO:0007669"/>
    <property type="project" value="UniProtKB-SubCell"/>
</dbReference>
<dbReference type="GO" id="GO:0032153">
    <property type="term" value="C:cell division site"/>
    <property type="evidence" value="ECO:0007669"/>
    <property type="project" value="TreeGrafter"/>
</dbReference>
<evidence type="ECO:0000313" key="6">
    <source>
        <dbReference type="EMBL" id="BET44780.1"/>
    </source>
</evidence>
<proteinExistence type="inferred from homology"/>
<dbReference type="CDD" id="cd00118">
    <property type="entry name" value="LysM"/>
    <property type="match status" value="1"/>
</dbReference>
<protein>
    <recommendedName>
        <fullName evidence="4">Murein hydrolase activator NlpD</fullName>
    </recommendedName>
</protein>
<accession>A0AAT9G4Z1</accession>
<dbReference type="AlphaFoldDB" id="A0AAT9G4Z1"/>
<dbReference type="InterPro" id="IPR016047">
    <property type="entry name" value="M23ase_b-sheet_dom"/>
</dbReference>
<feature type="domain" description="LysM" evidence="5">
    <location>
        <begin position="106"/>
        <end position="150"/>
    </location>
</feature>
<sequence length="330" mass="38191">MNIFMNFNSLKYICKLKLIFIINTILLINCSSSYKIPAPINNINDKFYFLNEVFNKKSIFKKQILHPANQNRLIIHKVHSNYRSSNNINHVMRNYHKISKGIYTNNVYIVKAGDTLYYIAWITGQDYHELAKKNKIISPYMLNIGQKISIADLTKININRYLKSHKIYNRMQKIRFQEACIKNQNIDSSISLNAKNIDDMKNNFKYKKLHKWQWPTNGKIIKFFSHTLGGNKGIDISGLRGQYIFATTAGKVVYSGNALRGYGNLIIIKHQNDYLSAYAHNDIILVHNQEIVNAGQKIATMGKSGTNKVKLHFEIRYKGKSVDPLCYLLD</sequence>
<dbReference type="SMART" id="SM00257">
    <property type="entry name" value="LysM"/>
    <property type="match status" value="1"/>
</dbReference>
<dbReference type="PROSITE" id="PS51782">
    <property type="entry name" value="LYSM"/>
    <property type="match status" value="1"/>
</dbReference>
<evidence type="ECO:0000256" key="3">
    <source>
        <dbReference type="ARBA" id="ARBA00038420"/>
    </source>
</evidence>
<dbReference type="GO" id="GO:0004222">
    <property type="term" value="F:metalloendopeptidase activity"/>
    <property type="evidence" value="ECO:0007669"/>
    <property type="project" value="TreeGrafter"/>
</dbReference>
<dbReference type="InterPro" id="IPR036779">
    <property type="entry name" value="LysM_dom_sf"/>
</dbReference>
<dbReference type="PANTHER" id="PTHR21666">
    <property type="entry name" value="PEPTIDASE-RELATED"/>
    <property type="match status" value="1"/>
</dbReference>
<dbReference type="Gene3D" id="3.10.350.10">
    <property type="entry name" value="LysM domain"/>
    <property type="match status" value="1"/>
</dbReference>
<organism evidence="6">
    <name type="scientific">Candidatus Aschnera chinzeii</name>
    <dbReference type="NCBI Taxonomy" id="1485666"/>
    <lineage>
        <taxon>Bacteria</taxon>
        <taxon>Pseudomonadati</taxon>
        <taxon>Pseudomonadota</taxon>
        <taxon>Gammaproteobacteria</taxon>
        <taxon>Enterobacterales</taxon>
        <taxon>Enterobacteriaceae</taxon>
        <taxon>Candidatus Aschnera</taxon>
    </lineage>
</organism>
<evidence type="ECO:0000256" key="4">
    <source>
        <dbReference type="ARBA" id="ARBA00040670"/>
    </source>
</evidence>
<dbReference type="InterPro" id="IPR011055">
    <property type="entry name" value="Dup_hybrid_motif"/>
</dbReference>
<gene>
    <name evidence="6" type="ORF">ACHINZ_4520</name>
</gene>
<dbReference type="Gene3D" id="2.70.70.10">
    <property type="entry name" value="Glucose Permease (Domain IIA)"/>
    <property type="match status" value="1"/>
</dbReference>
<comment type="similarity">
    <text evidence="3">Belongs to the E.coli NlpD/Haemophilus LppB family.</text>
</comment>
<dbReference type="InterPro" id="IPR018392">
    <property type="entry name" value="LysM"/>
</dbReference>
<reference evidence="6" key="2">
    <citation type="submission" date="2023-10" db="EMBL/GenBank/DDBJ databases">
        <authorList>
            <person name="Koga R."/>
            <person name="Fukatsu T."/>
        </authorList>
    </citation>
    <scope>NUCLEOTIDE SEQUENCE</scope>
    <source>
        <strain evidence="6">Kw-01</strain>
    </source>
</reference>
<dbReference type="CDD" id="cd12797">
    <property type="entry name" value="M23_peptidase"/>
    <property type="match status" value="1"/>
</dbReference>
<comment type="subcellular location">
    <subcellularLocation>
        <location evidence="1">Cell inner membrane</location>
        <topology evidence="1">Lipid-anchor</topology>
    </subcellularLocation>
</comment>
<evidence type="ECO:0000256" key="1">
    <source>
        <dbReference type="ARBA" id="ARBA00004519"/>
    </source>
</evidence>
<reference evidence="6" key="1">
    <citation type="journal article" date="2023" name="Front. Microbiol.">
        <title>Genome analysis of Candidatus Aschnera chinzeii, the bacterial endosymbiont of the blood-sucking bat fly Penicillidia jenynsii (Insecta: Diptera: Nycteribiidae).</title>
        <authorList>
            <person name="Koga R."/>
            <person name="Moriyama M."/>
            <person name="Nozaki T."/>
            <person name="Fukatsu T."/>
        </authorList>
    </citation>
    <scope>NUCLEOTIDE SEQUENCE</scope>
    <source>
        <strain evidence="6">Kw-01</strain>
    </source>
</reference>
<dbReference type="Pfam" id="PF01551">
    <property type="entry name" value="Peptidase_M23"/>
    <property type="match status" value="1"/>
</dbReference>
<name>A0AAT9G4Z1_9ENTR</name>
<dbReference type="GO" id="GO:0009279">
    <property type="term" value="C:cell outer membrane"/>
    <property type="evidence" value="ECO:0007669"/>
    <property type="project" value="TreeGrafter"/>
</dbReference>
<dbReference type="SUPFAM" id="SSF51261">
    <property type="entry name" value="Duplicated hybrid motif"/>
    <property type="match status" value="1"/>
</dbReference>
<dbReference type="InterPro" id="IPR050570">
    <property type="entry name" value="Cell_wall_metabolism_enzyme"/>
</dbReference>
<comment type="function">
    <text evidence="2">Activator of the cell wall hydrolase AmiC. Required for septal murein cleavage and daughter cell separation during cell division.</text>
</comment>
<dbReference type="Pfam" id="PF01476">
    <property type="entry name" value="LysM"/>
    <property type="match status" value="1"/>
</dbReference>